<sequence>MPVVGRGNDADDLAIAHQRLVVKQHRLGVGQTELHQPPVQPFITLAQHRVTPDESALLRADGKAQARLQHMILIGDVMPEMAERLLDPARIERVQTAEPHPHICRLQRLEHMRGLIGGDVKLPPQLAHIGHAMRPRDAHTDLDFPRSAKGMRGVAKVIRADRRHQIARFRPHHAQHRLRRCHIGNHDELIRQVLAQPRQIPLQRRPRHHEEIRGLRQPRHGQIALNPTARVQHLRVDNPSRRNVHVIGAHPLEERASVAPLDADLAE</sequence>
<comment type="caution">
    <text evidence="1">The sequence shown here is derived from an EMBL/GenBank/DDBJ whole genome shotgun (WGS) entry which is preliminary data.</text>
</comment>
<gene>
    <name evidence="1" type="ORF">GALL_487370</name>
</gene>
<evidence type="ECO:0000313" key="1">
    <source>
        <dbReference type="EMBL" id="OIQ69659.1"/>
    </source>
</evidence>
<organism evidence="1">
    <name type="scientific">mine drainage metagenome</name>
    <dbReference type="NCBI Taxonomy" id="410659"/>
    <lineage>
        <taxon>unclassified sequences</taxon>
        <taxon>metagenomes</taxon>
        <taxon>ecological metagenomes</taxon>
    </lineage>
</organism>
<dbReference type="EMBL" id="MLJW01004602">
    <property type="protein sequence ID" value="OIQ69659.1"/>
    <property type="molecule type" value="Genomic_DNA"/>
</dbReference>
<reference evidence="1" key="1">
    <citation type="submission" date="2016-10" db="EMBL/GenBank/DDBJ databases">
        <title>Sequence of Gallionella enrichment culture.</title>
        <authorList>
            <person name="Poehlein A."/>
            <person name="Muehling M."/>
            <person name="Daniel R."/>
        </authorList>
    </citation>
    <scope>NUCLEOTIDE SEQUENCE</scope>
</reference>
<protein>
    <submittedName>
        <fullName evidence="1">Uncharacterized protein</fullName>
    </submittedName>
</protein>
<name>A0A1J5PWH2_9ZZZZ</name>
<accession>A0A1J5PWH2</accession>
<proteinExistence type="predicted"/>
<dbReference type="AlphaFoldDB" id="A0A1J5PWH2"/>